<reference evidence="1 2" key="1">
    <citation type="submission" date="2019-07" db="EMBL/GenBank/DDBJ databases">
        <title>Draft genome for Streptomyces benahoarensis MZ03-48.</title>
        <authorList>
            <person name="Gonzalez-Pimentel J.L."/>
        </authorList>
    </citation>
    <scope>NUCLEOTIDE SEQUENCE [LARGE SCALE GENOMIC DNA]</scope>
    <source>
        <strain evidence="1 2">MZ03-48</strain>
    </source>
</reference>
<dbReference type="EMBL" id="VKLS01000228">
    <property type="protein sequence ID" value="TSB37784.1"/>
    <property type="molecule type" value="Genomic_DNA"/>
</dbReference>
<evidence type="ECO:0000313" key="1">
    <source>
        <dbReference type="EMBL" id="TSB37784.1"/>
    </source>
</evidence>
<dbReference type="RefSeq" id="WP_143943820.1">
    <property type="nucleotide sequence ID" value="NZ_VKLS01000228.1"/>
</dbReference>
<proteinExistence type="predicted"/>
<dbReference type="AlphaFoldDB" id="A0A553Z8N0"/>
<organism evidence="1 2">
    <name type="scientific">Streptomyces benahoarensis</name>
    <dbReference type="NCBI Taxonomy" id="2595054"/>
    <lineage>
        <taxon>Bacteria</taxon>
        <taxon>Bacillati</taxon>
        <taxon>Actinomycetota</taxon>
        <taxon>Actinomycetes</taxon>
        <taxon>Kitasatosporales</taxon>
        <taxon>Streptomycetaceae</taxon>
        <taxon>Streptomyces</taxon>
    </lineage>
</organism>
<dbReference type="OrthoDB" id="4257317at2"/>
<sequence length="92" mass="10359">MAKWLIVVEEMTEVAGGRAERRMKTLVRLGEMDPKFARKRLLREAKKYTPAALKGVSTAVCRHGSDGDAYLIVAKESKWHASCTVRLLERVS</sequence>
<protein>
    <submittedName>
        <fullName evidence="1">Uncharacterized protein</fullName>
    </submittedName>
</protein>
<gene>
    <name evidence="1" type="ORF">FNZ23_18045</name>
</gene>
<dbReference type="Proteomes" id="UP000320888">
    <property type="component" value="Unassembled WGS sequence"/>
</dbReference>
<evidence type="ECO:0000313" key="2">
    <source>
        <dbReference type="Proteomes" id="UP000320888"/>
    </source>
</evidence>
<keyword evidence="2" id="KW-1185">Reference proteome</keyword>
<name>A0A553Z8N0_9ACTN</name>
<accession>A0A553Z8N0</accession>
<comment type="caution">
    <text evidence="1">The sequence shown here is derived from an EMBL/GenBank/DDBJ whole genome shotgun (WGS) entry which is preliminary data.</text>
</comment>